<reference evidence="2 3" key="1">
    <citation type="submission" date="2019-11" db="EMBL/GenBank/DDBJ databases">
        <title>Whole-genome sequence of a Rhodoblastus acidophilus DSM 142.</title>
        <authorList>
            <person name="Kyndt J.A."/>
            <person name="Meyer T.E."/>
        </authorList>
    </citation>
    <scope>NUCLEOTIDE SEQUENCE [LARGE SCALE GENOMIC DNA]</scope>
    <source>
        <strain evidence="2 3">DSM 142</strain>
    </source>
</reference>
<comment type="caution">
    <text evidence="2">The sequence shown here is derived from an EMBL/GenBank/DDBJ whole genome shotgun (WGS) entry which is preliminary data.</text>
</comment>
<dbReference type="InterPro" id="IPR016181">
    <property type="entry name" value="Acyl_CoA_acyltransferase"/>
</dbReference>
<dbReference type="PROSITE" id="PS51186">
    <property type="entry name" value="GNAT"/>
    <property type="match status" value="1"/>
</dbReference>
<protein>
    <submittedName>
        <fullName evidence="2">GNAT family N-acetyltransferase</fullName>
    </submittedName>
</protein>
<dbReference type="InterPro" id="IPR000182">
    <property type="entry name" value="GNAT_dom"/>
</dbReference>
<evidence type="ECO:0000313" key="3">
    <source>
        <dbReference type="Proteomes" id="UP000439113"/>
    </source>
</evidence>
<dbReference type="Proteomes" id="UP000439113">
    <property type="component" value="Unassembled WGS sequence"/>
</dbReference>
<dbReference type="Pfam" id="PF00583">
    <property type="entry name" value="Acetyltransf_1"/>
    <property type="match status" value="1"/>
</dbReference>
<evidence type="ECO:0000259" key="1">
    <source>
        <dbReference type="PROSITE" id="PS51186"/>
    </source>
</evidence>
<name>A0A6N8DP32_RHOAC</name>
<dbReference type="GO" id="GO:0016747">
    <property type="term" value="F:acyltransferase activity, transferring groups other than amino-acyl groups"/>
    <property type="evidence" value="ECO:0007669"/>
    <property type="project" value="InterPro"/>
</dbReference>
<dbReference type="AlphaFoldDB" id="A0A6N8DP32"/>
<dbReference type="EMBL" id="WNKS01000016">
    <property type="protein sequence ID" value="MTV32362.1"/>
    <property type="molecule type" value="Genomic_DNA"/>
</dbReference>
<keyword evidence="2" id="KW-0808">Transferase</keyword>
<dbReference type="OrthoDB" id="359414at2"/>
<organism evidence="2 3">
    <name type="scientific">Rhodoblastus acidophilus</name>
    <name type="common">Rhodopseudomonas acidophila</name>
    <dbReference type="NCBI Taxonomy" id="1074"/>
    <lineage>
        <taxon>Bacteria</taxon>
        <taxon>Pseudomonadati</taxon>
        <taxon>Pseudomonadota</taxon>
        <taxon>Alphaproteobacteria</taxon>
        <taxon>Hyphomicrobiales</taxon>
        <taxon>Rhodoblastaceae</taxon>
        <taxon>Rhodoblastus</taxon>
    </lineage>
</organism>
<sequence>MIVHQNKAFWRPMAAEDLQTVHEIATEIHTSLPERPEVFREKFSLFPKGCLILHSDGGAAGYAISHPWLLNSVPPLDAFLNALPAAANCLYLHDAAIRPSGRGQSASATLAAQLRTIATQENLKNLALISVYGTDRLWSRFGFSAVQNPDLAEKLASYGSTAKYMVAPV</sequence>
<evidence type="ECO:0000313" key="2">
    <source>
        <dbReference type="EMBL" id="MTV32362.1"/>
    </source>
</evidence>
<feature type="domain" description="N-acetyltransferase" evidence="1">
    <location>
        <begin position="8"/>
        <end position="169"/>
    </location>
</feature>
<accession>A0A6N8DP32</accession>
<dbReference type="Gene3D" id="3.40.630.30">
    <property type="match status" value="1"/>
</dbReference>
<proteinExistence type="predicted"/>
<dbReference type="SUPFAM" id="SSF55729">
    <property type="entry name" value="Acyl-CoA N-acyltransferases (Nat)"/>
    <property type="match status" value="1"/>
</dbReference>
<gene>
    <name evidence="2" type="ORF">GJ654_15340</name>
</gene>